<comment type="caution">
    <text evidence="1">The sequence shown here is derived from an EMBL/GenBank/DDBJ whole genome shotgun (WGS) entry which is preliminary data.</text>
</comment>
<proteinExistence type="predicted"/>
<gene>
    <name evidence="1" type="ORF">Tci_863917</name>
</gene>
<dbReference type="AlphaFoldDB" id="A0A699S3P9"/>
<protein>
    <submittedName>
        <fullName evidence="1">Uncharacterized protein</fullName>
    </submittedName>
</protein>
<sequence>MEDIKDAQPPSILELHSLLDLILCTLLFWTFENSNVRLPPVTEGIECSLSRPDFRHNEIVMDFQNSRAYMLCEKRGVINIVPTAGFMSALSGRSDIMNDVVSNKGCQCSFPTFGNVVTPR</sequence>
<evidence type="ECO:0000313" key="1">
    <source>
        <dbReference type="EMBL" id="GFC91947.1"/>
    </source>
</evidence>
<accession>A0A699S3P9</accession>
<reference evidence="1" key="1">
    <citation type="journal article" date="2019" name="Sci. Rep.">
        <title>Draft genome of Tanacetum cinerariifolium, the natural source of mosquito coil.</title>
        <authorList>
            <person name="Yamashiro T."/>
            <person name="Shiraishi A."/>
            <person name="Satake H."/>
            <person name="Nakayama K."/>
        </authorList>
    </citation>
    <scope>NUCLEOTIDE SEQUENCE</scope>
</reference>
<name>A0A699S3P9_TANCI</name>
<organism evidence="1">
    <name type="scientific">Tanacetum cinerariifolium</name>
    <name type="common">Dalmatian daisy</name>
    <name type="synonym">Chrysanthemum cinerariifolium</name>
    <dbReference type="NCBI Taxonomy" id="118510"/>
    <lineage>
        <taxon>Eukaryota</taxon>
        <taxon>Viridiplantae</taxon>
        <taxon>Streptophyta</taxon>
        <taxon>Embryophyta</taxon>
        <taxon>Tracheophyta</taxon>
        <taxon>Spermatophyta</taxon>
        <taxon>Magnoliopsida</taxon>
        <taxon>eudicotyledons</taxon>
        <taxon>Gunneridae</taxon>
        <taxon>Pentapetalae</taxon>
        <taxon>asterids</taxon>
        <taxon>campanulids</taxon>
        <taxon>Asterales</taxon>
        <taxon>Asteraceae</taxon>
        <taxon>Asteroideae</taxon>
        <taxon>Anthemideae</taxon>
        <taxon>Anthemidinae</taxon>
        <taxon>Tanacetum</taxon>
    </lineage>
</organism>
<dbReference type="EMBL" id="BKCJ011134694">
    <property type="protein sequence ID" value="GFC91947.1"/>
    <property type="molecule type" value="Genomic_DNA"/>
</dbReference>